<dbReference type="EMBL" id="PDUG01000004">
    <property type="protein sequence ID" value="PIC37600.1"/>
    <property type="molecule type" value="Genomic_DNA"/>
</dbReference>
<feature type="transmembrane region" description="Helical" evidence="5">
    <location>
        <begin position="105"/>
        <end position="128"/>
    </location>
</feature>
<feature type="transmembrane region" description="Helical" evidence="5">
    <location>
        <begin position="305"/>
        <end position="324"/>
    </location>
</feature>
<sequence>MVPSDMMSTNYTAPLEILSNSTSTSISELANDLMTTTQLLTAEEDSCDELNTSCVCHTEYASYEGLETLMLGLIAVPIIMFGIMANVTSMRIFTHRIMSSSSINWYLAVLSASDTLILVSAFFVLSLPRFGEYLKWWRANYISYSVTPYMYGLMMTAQTCSVFMTVGVSVHRYIGVCHPYKSVEWLPKKRVTSFIIGLLTFSVLFNTTRFFEVHISNVCYRENIDYYMPSLQPTALRLDDFYIQIFFGWAYTIVMYVIPFTLLIALNSMVLAAVRRSRRMHMVSQCGAESEEFSKKAERKERQTSIMLIAIVLLFIFCNTLAFVCNIIENMGGNGPLYRTLVTTNNLLVIINASCNICVYMLFSDKYRMLLRYYLYCDWSRQGELLLIIISPSFGFLHFFRFHCTHAQYRTCVFPQLAIPSQSISILKFSRLTAPRKAKREHGKLSSSSATVVASSNLSFYKYNTFTKRVNFRLI</sequence>
<feature type="transmembrane region" description="Helical" evidence="5">
    <location>
        <begin position="191"/>
        <end position="211"/>
    </location>
</feature>
<evidence type="ECO:0000256" key="5">
    <source>
        <dbReference type="SAM" id="Phobius"/>
    </source>
</evidence>
<dbReference type="PANTHER" id="PTHR46641:SF1">
    <property type="entry name" value="G-PROTEIN COUPLED RECEPTORS FAMILY 1 PROFILE DOMAIN-CONTAINING PROTEIN"/>
    <property type="match status" value="1"/>
</dbReference>
<keyword evidence="8" id="KW-1185">Reference proteome</keyword>
<organism evidence="7 8">
    <name type="scientific">Caenorhabditis nigoni</name>
    <dbReference type="NCBI Taxonomy" id="1611254"/>
    <lineage>
        <taxon>Eukaryota</taxon>
        <taxon>Metazoa</taxon>
        <taxon>Ecdysozoa</taxon>
        <taxon>Nematoda</taxon>
        <taxon>Chromadorea</taxon>
        <taxon>Rhabditida</taxon>
        <taxon>Rhabditina</taxon>
        <taxon>Rhabditomorpha</taxon>
        <taxon>Rhabditoidea</taxon>
        <taxon>Rhabditidae</taxon>
        <taxon>Peloderinae</taxon>
        <taxon>Caenorhabditis</taxon>
    </lineage>
</organism>
<comment type="subcellular location">
    <subcellularLocation>
        <location evidence="1">Membrane</location>
    </subcellularLocation>
</comment>
<dbReference type="InterPro" id="IPR017452">
    <property type="entry name" value="GPCR_Rhodpsn_7TM"/>
</dbReference>
<evidence type="ECO:0000313" key="7">
    <source>
        <dbReference type="EMBL" id="PIC37600.1"/>
    </source>
</evidence>
<dbReference type="InterPro" id="IPR000276">
    <property type="entry name" value="GPCR_Rhodpsn"/>
</dbReference>
<dbReference type="PROSITE" id="PS50262">
    <property type="entry name" value="G_PROTEIN_RECEP_F1_2"/>
    <property type="match status" value="1"/>
</dbReference>
<dbReference type="PANTHER" id="PTHR46641">
    <property type="entry name" value="FMRFAMIDE RECEPTOR-RELATED"/>
    <property type="match status" value="1"/>
</dbReference>
<evidence type="ECO:0000259" key="6">
    <source>
        <dbReference type="PROSITE" id="PS50262"/>
    </source>
</evidence>
<comment type="caution">
    <text evidence="7">The sequence shown here is derived from an EMBL/GenBank/DDBJ whole genome shotgun (WGS) entry which is preliminary data.</text>
</comment>
<protein>
    <recommendedName>
        <fullName evidence="6">G-protein coupled receptors family 1 profile domain-containing protein</fullName>
    </recommendedName>
</protein>
<evidence type="ECO:0000256" key="2">
    <source>
        <dbReference type="ARBA" id="ARBA00022692"/>
    </source>
</evidence>
<name>A0A2G5UDJ9_9PELO</name>
<feature type="transmembrane region" description="Helical" evidence="5">
    <location>
        <begin position="384"/>
        <end position="402"/>
    </location>
</feature>
<dbReference type="GO" id="GO:0016020">
    <property type="term" value="C:membrane"/>
    <property type="evidence" value="ECO:0007669"/>
    <property type="project" value="UniProtKB-SubCell"/>
</dbReference>
<gene>
    <name evidence="7" type="primary">Cni-frpr-19</name>
    <name evidence="7" type="synonym">Cnig_chr_IV.g16171</name>
    <name evidence="7" type="ORF">B9Z55_016171</name>
</gene>
<dbReference type="OrthoDB" id="10011262at2759"/>
<reference evidence="8" key="1">
    <citation type="submission" date="2017-10" db="EMBL/GenBank/DDBJ databases">
        <title>Rapid genome shrinkage in a self-fertile nematode reveals novel sperm competition proteins.</title>
        <authorList>
            <person name="Yin D."/>
            <person name="Schwarz E.M."/>
            <person name="Thomas C.G."/>
            <person name="Felde R.L."/>
            <person name="Korf I.F."/>
            <person name="Cutter A.D."/>
            <person name="Schartner C.M."/>
            <person name="Ralston E.J."/>
            <person name="Meyer B.J."/>
            <person name="Haag E.S."/>
        </authorList>
    </citation>
    <scope>NUCLEOTIDE SEQUENCE [LARGE SCALE GENOMIC DNA]</scope>
    <source>
        <strain evidence="8">JU1422</strain>
    </source>
</reference>
<keyword evidence="3 5" id="KW-1133">Transmembrane helix</keyword>
<keyword evidence="2 5" id="KW-0812">Transmembrane</keyword>
<dbReference type="Proteomes" id="UP000230233">
    <property type="component" value="Chromosome IV"/>
</dbReference>
<feature type="domain" description="G-protein coupled receptors family 1 profile" evidence="6">
    <location>
        <begin position="85"/>
        <end position="360"/>
    </location>
</feature>
<dbReference type="PRINTS" id="PR00237">
    <property type="entry name" value="GPCRRHODOPSN"/>
</dbReference>
<feature type="transmembrane region" description="Helical" evidence="5">
    <location>
        <begin position="344"/>
        <end position="363"/>
    </location>
</feature>
<dbReference type="InterPro" id="IPR052954">
    <property type="entry name" value="GPCR-Ligand_Int"/>
</dbReference>
<proteinExistence type="predicted"/>
<feature type="transmembrane region" description="Helical" evidence="5">
    <location>
        <begin position="69"/>
        <end position="93"/>
    </location>
</feature>
<feature type="transmembrane region" description="Helical" evidence="5">
    <location>
        <begin position="241"/>
        <end position="274"/>
    </location>
</feature>
<dbReference type="CDD" id="cd14978">
    <property type="entry name" value="7tmA_FMRFamide_R-like"/>
    <property type="match status" value="1"/>
</dbReference>
<feature type="transmembrane region" description="Helical" evidence="5">
    <location>
        <begin position="148"/>
        <end position="170"/>
    </location>
</feature>
<dbReference type="GO" id="GO:0004930">
    <property type="term" value="F:G protein-coupled receptor activity"/>
    <property type="evidence" value="ECO:0007669"/>
    <property type="project" value="InterPro"/>
</dbReference>
<accession>A0A2G5UDJ9</accession>
<dbReference type="AlphaFoldDB" id="A0A2G5UDJ9"/>
<evidence type="ECO:0000313" key="8">
    <source>
        <dbReference type="Proteomes" id="UP000230233"/>
    </source>
</evidence>
<dbReference type="Gene3D" id="1.20.1070.10">
    <property type="entry name" value="Rhodopsin 7-helix transmembrane proteins"/>
    <property type="match status" value="1"/>
</dbReference>
<keyword evidence="4 5" id="KW-0472">Membrane</keyword>
<dbReference type="STRING" id="1611254.A0A2G5UDJ9"/>
<dbReference type="Pfam" id="PF00001">
    <property type="entry name" value="7tm_1"/>
    <property type="match status" value="1"/>
</dbReference>
<dbReference type="SUPFAM" id="SSF81321">
    <property type="entry name" value="Family A G protein-coupled receptor-like"/>
    <property type="match status" value="1"/>
</dbReference>
<evidence type="ECO:0000256" key="1">
    <source>
        <dbReference type="ARBA" id="ARBA00004370"/>
    </source>
</evidence>
<evidence type="ECO:0000256" key="3">
    <source>
        <dbReference type="ARBA" id="ARBA00022989"/>
    </source>
</evidence>
<evidence type="ECO:0000256" key="4">
    <source>
        <dbReference type="ARBA" id="ARBA00023136"/>
    </source>
</evidence>